<proteinExistence type="predicted"/>
<organism evidence="1 2">
    <name type="scientific">Symbiodinium microadriaticum</name>
    <name type="common">Dinoflagellate</name>
    <name type="synonym">Zooxanthella microadriatica</name>
    <dbReference type="NCBI Taxonomy" id="2951"/>
    <lineage>
        <taxon>Eukaryota</taxon>
        <taxon>Sar</taxon>
        <taxon>Alveolata</taxon>
        <taxon>Dinophyceae</taxon>
        <taxon>Suessiales</taxon>
        <taxon>Symbiodiniaceae</taxon>
        <taxon>Symbiodinium</taxon>
    </lineage>
</organism>
<dbReference type="Proteomes" id="UP000186817">
    <property type="component" value="Unassembled WGS sequence"/>
</dbReference>
<evidence type="ECO:0000313" key="1">
    <source>
        <dbReference type="EMBL" id="OLQ05808.1"/>
    </source>
</evidence>
<sequence length="531" mass="59888">MPVSRDLQGASFRVSRLEVCEFGTEVSDALLAALQEGHETQVKLSYFGHWAWCQNVGNCEELRLETRMLPESRIFEEPLALIFREYQQDWAETDDGLNEVNYQRLLERLRSFLQSPSGDGRELMRADLILCTRIIVCSAERLDVGDGCLSMPAWLCRMCVLMLWGCADDTAKHLALRALVLRSTWAARSKGAKFDSIADVWWSVGTLMAQAFETVLLEMIRESSLEESLRLELWLIGTHRLDSGLSSVTSWPQKEIASFHAAVFFPEQPDKLTPRPMDELMDGRFWEQYEMAMPLWLPTADLWSKIHAIGEYRYSVFAARWNAVLAEGDAAANGSLFFNSTAPWPVESAGPFASFLLGGFQLTDYALFPHLQLFASAAELATGLRLGRCQAQVQAQEFPGLMDSAHQICDEICILMEGSEMALTPQFLPQPAEDWAKGAIGDPHECAHVTDFWTNHHECVGAGYRLSDPCLLFYYAGKGVVDWPTDRLCLRISGFPELCSTDFRVPVAMFTIFTHPEKEDIGRHERDNTDL</sequence>
<dbReference type="EMBL" id="LSRX01000174">
    <property type="protein sequence ID" value="OLQ05808.1"/>
    <property type="molecule type" value="Genomic_DNA"/>
</dbReference>
<reference evidence="1 2" key="1">
    <citation type="submission" date="2016-02" db="EMBL/GenBank/DDBJ databases">
        <title>Genome analysis of coral dinoflagellate symbionts highlights evolutionary adaptations to a symbiotic lifestyle.</title>
        <authorList>
            <person name="Aranda M."/>
            <person name="Li Y."/>
            <person name="Liew Y.J."/>
            <person name="Baumgarten S."/>
            <person name="Simakov O."/>
            <person name="Wilson M."/>
            <person name="Piel J."/>
            <person name="Ashoor H."/>
            <person name="Bougouffa S."/>
            <person name="Bajic V.B."/>
            <person name="Ryu T."/>
            <person name="Ravasi T."/>
            <person name="Bayer T."/>
            <person name="Micklem G."/>
            <person name="Kim H."/>
            <person name="Bhak J."/>
            <person name="Lajeunesse T.C."/>
            <person name="Voolstra C.R."/>
        </authorList>
    </citation>
    <scope>NUCLEOTIDE SEQUENCE [LARGE SCALE GENOMIC DNA]</scope>
    <source>
        <strain evidence="1 2">CCMP2467</strain>
    </source>
</reference>
<protein>
    <submittedName>
        <fullName evidence="1">Uncharacterized protein</fullName>
    </submittedName>
</protein>
<dbReference type="AlphaFoldDB" id="A0A1Q9EEH6"/>
<keyword evidence="2" id="KW-1185">Reference proteome</keyword>
<dbReference type="OrthoDB" id="441838at2759"/>
<comment type="caution">
    <text evidence="1">The sequence shown here is derived from an EMBL/GenBank/DDBJ whole genome shotgun (WGS) entry which is preliminary data.</text>
</comment>
<gene>
    <name evidence="1" type="ORF">AK812_SmicGene10961</name>
</gene>
<name>A0A1Q9EEH6_SYMMI</name>
<accession>A0A1Q9EEH6</accession>
<evidence type="ECO:0000313" key="2">
    <source>
        <dbReference type="Proteomes" id="UP000186817"/>
    </source>
</evidence>